<evidence type="ECO:0000256" key="2">
    <source>
        <dbReference type="SAM" id="SignalP"/>
    </source>
</evidence>
<feature type="compositionally biased region" description="Basic residues" evidence="1">
    <location>
        <begin position="106"/>
        <end position="117"/>
    </location>
</feature>
<evidence type="ECO:0000313" key="3">
    <source>
        <dbReference type="EMBL" id="MXU90725.1"/>
    </source>
</evidence>
<reference evidence="3" key="1">
    <citation type="submission" date="2019-12" db="EMBL/GenBank/DDBJ databases">
        <title>An insight into the sialome of adult female Ixodes ricinus ticks feeding for 6 days.</title>
        <authorList>
            <person name="Perner J."/>
            <person name="Ribeiro J.M.C."/>
        </authorList>
    </citation>
    <scope>NUCLEOTIDE SEQUENCE</scope>
    <source>
        <strain evidence="3">Semi-engorged</strain>
        <tissue evidence="3">Salivary glands</tissue>
    </source>
</reference>
<feature type="chain" id="PRO_5025514391" evidence="2">
    <location>
        <begin position="22"/>
        <end position="117"/>
    </location>
</feature>
<name>A0A6B0UM76_IXORI</name>
<feature type="region of interest" description="Disordered" evidence="1">
    <location>
        <begin position="96"/>
        <end position="117"/>
    </location>
</feature>
<organism evidence="3">
    <name type="scientific">Ixodes ricinus</name>
    <name type="common">Common tick</name>
    <name type="synonym">Acarus ricinus</name>
    <dbReference type="NCBI Taxonomy" id="34613"/>
    <lineage>
        <taxon>Eukaryota</taxon>
        <taxon>Metazoa</taxon>
        <taxon>Ecdysozoa</taxon>
        <taxon>Arthropoda</taxon>
        <taxon>Chelicerata</taxon>
        <taxon>Arachnida</taxon>
        <taxon>Acari</taxon>
        <taxon>Parasitiformes</taxon>
        <taxon>Ixodida</taxon>
        <taxon>Ixodoidea</taxon>
        <taxon>Ixodidae</taxon>
        <taxon>Ixodinae</taxon>
        <taxon>Ixodes</taxon>
    </lineage>
</organism>
<accession>A0A6B0UM76</accession>
<evidence type="ECO:0000256" key="1">
    <source>
        <dbReference type="SAM" id="MobiDB-lite"/>
    </source>
</evidence>
<dbReference type="EMBL" id="GIFC01008642">
    <property type="protein sequence ID" value="MXU90725.1"/>
    <property type="molecule type" value="Transcribed_RNA"/>
</dbReference>
<sequence length="117" mass="13068">MSLATTLWFLGFSLTPTPSRLSPFVLACLPMANMTVSKTSSCTLPRESVQDTCSLPSGHFLTSLGRQVQRKRVPTDSMWLVTSLDICWSNPRRQMDRTMTLTSKPRPLRKPAHSNAT</sequence>
<protein>
    <submittedName>
        <fullName evidence="3">Putative secreted protein</fullName>
    </submittedName>
</protein>
<dbReference type="AlphaFoldDB" id="A0A6B0UM76"/>
<proteinExistence type="predicted"/>
<keyword evidence="2" id="KW-0732">Signal</keyword>
<feature type="signal peptide" evidence="2">
    <location>
        <begin position="1"/>
        <end position="21"/>
    </location>
</feature>